<dbReference type="OrthoDB" id="337750at2759"/>
<evidence type="ECO:0000313" key="13">
    <source>
        <dbReference type="EMBL" id="EER19900.1"/>
    </source>
</evidence>
<feature type="transmembrane region" description="Helical" evidence="12">
    <location>
        <begin position="361"/>
        <end position="380"/>
    </location>
</feature>
<evidence type="ECO:0000256" key="11">
    <source>
        <dbReference type="SAM" id="MobiDB-lite"/>
    </source>
</evidence>
<evidence type="ECO:0000313" key="14">
    <source>
        <dbReference type="Proteomes" id="UP000007800"/>
    </source>
</evidence>
<evidence type="ECO:0000256" key="8">
    <source>
        <dbReference type="ARBA" id="ARBA00022989"/>
    </source>
</evidence>
<dbReference type="Proteomes" id="UP000007800">
    <property type="component" value="Unassembled WGS sequence"/>
</dbReference>
<evidence type="ECO:0000256" key="5">
    <source>
        <dbReference type="ARBA" id="ARBA00022692"/>
    </source>
</evidence>
<evidence type="ECO:0000256" key="2">
    <source>
        <dbReference type="ARBA" id="ARBA00004653"/>
    </source>
</evidence>
<dbReference type="EMBL" id="GG670888">
    <property type="protein sequence ID" value="EER19900.1"/>
    <property type="molecule type" value="Genomic_DNA"/>
</dbReference>
<comment type="subcellular location">
    <subcellularLocation>
        <location evidence="1">Endoplasmic reticulum membrane</location>
        <topology evidence="1">Multi-pass membrane protein</topology>
    </subcellularLocation>
    <subcellularLocation>
        <location evidence="2">Golgi apparatus membrane</location>
        <topology evidence="2">Multi-pass membrane protein</topology>
    </subcellularLocation>
</comment>
<reference evidence="13 14" key="1">
    <citation type="submission" date="2008-07" db="EMBL/GenBank/DDBJ databases">
        <authorList>
            <person name="El-Sayed N."/>
            <person name="Caler E."/>
            <person name="Inman J."/>
            <person name="Amedeo P."/>
            <person name="Hass B."/>
            <person name="Wortman J."/>
        </authorList>
    </citation>
    <scope>NUCLEOTIDE SEQUENCE [LARGE SCALE GENOMIC DNA]</scope>
    <source>
        <strain evidence="14">ATCC 50983 / TXsc</strain>
    </source>
</reference>
<evidence type="ECO:0000256" key="1">
    <source>
        <dbReference type="ARBA" id="ARBA00004477"/>
    </source>
</evidence>
<evidence type="ECO:0000256" key="10">
    <source>
        <dbReference type="ARBA" id="ARBA00023136"/>
    </source>
</evidence>
<gene>
    <name evidence="13" type="ORF">Pmar_PMAR006792</name>
</gene>
<dbReference type="GO" id="GO:0015031">
    <property type="term" value="P:protein transport"/>
    <property type="evidence" value="ECO:0007669"/>
    <property type="project" value="UniProtKB-KW"/>
</dbReference>
<dbReference type="PANTHER" id="PTHR14083">
    <property type="entry name" value="YIP1 INTERACTING FACTOR HOMOLOG YIF1 PROTEIN"/>
    <property type="match status" value="1"/>
</dbReference>
<feature type="transmembrane region" description="Helical" evidence="12">
    <location>
        <begin position="464"/>
        <end position="490"/>
    </location>
</feature>
<keyword evidence="7" id="KW-0653">Protein transport</keyword>
<feature type="region of interest" description="Disordered" evidence="11">
    <location>
        <begin position="1"/>
        <end position="185"/>
    </location>
</feature>
<keyword evidence="10 12" id="KW-0472">Membrane</keyword>
<accession>C5K6I0</accession>
<dbReference type="GO" id="GO:0005793">
    <property type="term" value="C:endoplasmic reticulum-Golgi intermediate compartment"/>
    <property type="evidence" value="ECO:0007669"/>
    <property type="project" value="TreeGrafter"/>
</dbReference>
<dbReference type="GO" id="GO:0006888">
    <property type="term" value="P:endoplasmic reticulum to Golgi vesicle-mediated transport"/>
    <property type="evidence" value="ECO:0007669"/>
    <property type="project" value="InterPro"/>
</dbReference>
<sequence>MSAQHHQQQRGVVPPNTRVRQNPFATQEQPAGGSSSGWYQQTPTMQATPSTSTPSAAPAPVGGGGVTAPWNRVHAPGMEAAPHAVGHPSGSGGGANAYGGSGSPWGGPSIGVGPQGMSRTNAGKEAPRGQHQQQQHQLHSPFGGVSPSPFSQAPAQPDGHHYQQPQQQGEVQDKVRGTKPTPSGGGFADQLVGAAFNAAAKTAFGGSAQGGQGNNNDEMVGAVMSQVGQNLYQQAEESGWTKFIPWGFDGLRPYFNITHSYIKWKCLFLMVPFVKRLFQPGRNQRHYSSDGANEMDNLQAPTQRSADPNEGVALRFVPDRRPDMYIPLMSFISYVLAFAVIKGAADDGSFHPDILYDTATFAAVLSVIELVLARAAGYFVSMRSLRLLDLVCVIGYKYFHLSVYCIMRIVLSSKVPTSYFWWGLLGYLSIAAAYACLVSLQYFTTYKTAMQAHLEVSGSHTSILIKYVVIAVALCQFLPFFRYVGILMAAAAEQMKIREEGVRMVLRERLGKRRPLAGEYPYHSCDAALPCTMEELLGGSSCPSGGPPQWELVAGPLRYVPGSSDGSLSSSLSREGRKLEAADELHHKVHRLNDCGEGAEGDPAGPQLVVRGPLSLTPLVTPRSAEGGVDVKWRKCGISTHVQTLEVPRKTRAGVLPVIPPGTYS</sequence>
<feature type="transmembrane region" description="Helical" evidence="12">
    <location>
        <begin position="387"/>
        <end position="407"/>
    </location>
</feature>
<feature type="compositionally biased region" description="Low complexity" evidence="11">
    <location>
        <begin position="130"/>
        <end position="157"/>
    </location>
</feature>
<dbReference type="GO" id="GO:0030134">
    <property type="term" value="C:COPII-coated ER to Golgi transport vesicle"/>
    <property type="evidence" value="ECO:0007669"/>
    <property type="project" value="TreeGrafter"/>
</dbReference>
<feature type="compositionally biased region" description="Gly residues" evidence="11">
    <location>
        <begin position="89"/>
        <end position="114"/>
    </location>
</feature>
<feature type="compositionally biased region" description="Polar residues" evidence="11">
    <location>
        <begin position="18"/>
        <end position="46"/>
    </location>
</feature>
<keyword evidence="9" id="KW-0333">Golgi apparatus</keyword>
<keyword evidence="6" id="KW-0256">Endoplasmic reticulum</keyword>
<dbReference type="InParanoid" id="C5K6I0"/>
<feature type="transmembrane region" description="Helical" evidence="12">
    <location>
        <begin position="419"/>
        <end position="443"/>
    </location>
</feature>
<dbReference type="OMA" id="KAMMQMM"/>
<feature type="transmembrane region" description="Helical" evidence="12">
    <location>
        <begin position="324"/>
        <end position="341"/>
    </location>
</feature>
<evidence type="ECO:0000256" key="9">
    <source>
        <dbReference type="ARBA" id="ARBA00023034"/>
    </source>
</evidence>
<evidence type="ECO:0000256" key="3">
    <source>
        <dbReference type="ARBA" id="ARBA00009727"/>
    </source>
</evidence>
<keyword evidence="4" id="KW-0813">Transport</keyword>
<evidence type="ECO:0000256" key="12">
    <source>
        <dbReference type="SAM" id="Phobius"/>
    </source>
</evidence>
<keyword evidence="14" id="KW-1185">Reference proteome</keyword>
<comment type="similarity">
    <text evidence="3">Belongs to the YIF1 family.</text>
</comment>
<dbReference type="GO" id="GO:0005789">
    <property type="term" value="C:endoplasmic reticulum membrane"/>
    <property type="evidence" value="ECO:0007669"/>
    <property type="project" value="UniProtKB-SubCell"/>
</dbReference>
<keyword evidence="8 12" id="KW-1133">Transmembrane helix</keyword>
<feature type="compositionally biased region" description="Polar residues" evidence="11">
    <location>
        <begin position="1"/>
        <end position="10"/>
    </location>
</feature>
<organism evidence="14">
    <name type="scientific">Perkinsus marinus (strain ATCC 50983 / TXsc)</name>
    <dbReference type="NCBI Taxonomy" id="423536"/>
    <lineage>
        <taxon>Eukaryota</taxon>
        <taxon>Sar</taxon>
        <taxon>Alveolata</taxon>
        <taxon>Perkinsozoa</taxon>
        <taxon>Perkinsea</taxon>
        <taxon>Perkinsida</taxon>
        <taxon>Perkinsidae</taxon>
        <taxon>Perkinsus</taxon>
    </lineage>
</organism>
<dbReference type="PANTHER" id="PTHR14083:SF0">
    <property type="entry name" value="YIP1D-INTERACTING FACTOR 1, ISOFORM C"/>
    <property type="match status" value="1"/>
</dbReference>
<name>C5K6I0_PERM5</name>
<evidence type="ECO:0000256" key="7">
    <source>
        <dbReference type="ARBA" id="ARBA00022927"/>
    </source>
</evidence>
<keyword evidence="5 12" id="KW-0812">Transmembrane</keyword>
<dbReference type="Pfam" id="PF03878">
    <property type="entry name" value="YIF1"/>
    <property type="match status" value="1"/>
</dbReference>
<dbReference type="AlphaFoldDB" id="C5K6I0"/>
<feature type="region of interest" description="Disordered" evidence="11">
    <location>
        <begin position="285"/>
        <end position="306"/>
    </location>
</feature>
<proteinExistence type="inferred from homology"/>
<dbReference type="InterPro" id="IPR005578">
    <property type="entry name" value="Yif1_fam"/>
</dbReference>
<evidence type="ECO:0000256" key="6">
    <source>
        <dbReference type="ARBA" id="ARBA00022824"/>
    </source>
</evidence>
<evidence type="ECO:0000256" key="4">
    <source>
        <dbReference type="ARBA" id="ARBA00022448"/>
    </source>
</evidence>
<dbReference type="RefSeq" id="XP_002788104.1">
    <property type="nucleotide sequence ID" value="XM_002788058.1"/>
</dbReference>
<protein>
    <submittedName>
        <fullName evidence="13">Uncharacterized protein</fullName>
    </submittedName>
</protein>
<feature type="compositionally biased region" description="Low complexity" evidence="11">
    <location>
        <begin position="47"/>
        <end position="60"/>
    </location>
</feature>
<dbReference type="GeneID" id="9058564"/>
<dbReference type="GO" id="GO:0000139">
    <property type="term" value="C:Golgi membrane"/>
    <property type="evidence" value="ECO:0007669"/>
    <property type="project" value="UniProtKB-SubCell"/>
</dbReference>